<dbReference type="RefSeq" id="WP_379187037.1">
    <property type="nucleotide sequence ID" value="NZ_JBHSOW010000017.1"/>
</dbReference>
<reference evidence="2" key="1">
    <citation type="journal article" date="2019" name="Int. J. Syst. Evol. Microbiol.">
        <title>The Global Catalogue of Microorganisms (GCM) 10K type strain sequencing project: providing services to taxonomists for standard genome sequencing and annotation.</title>
        <authorList>
            <consortium name="The Broad Institute Genomics Platform"/>
            <consortium name="The Broad Institute Genome Sequencing Center for Infectious Disease"/>
            <person name="Wu L."/>
            <person name="Ma J."/>
        </authorList>
    </citation>
    <scope>NUCLEOTIDE SEQUENCE [LARGE SCALE GENOMIC DNA]</scope>
    <source>
        <strain evidence="2">CGMCC 1.3240</strain>
    </source>
</reference>
<gene>
    <name evidence="1" type="ORF">ACFPYJ_05430</name>
</gene>
<protein>
    <submittedName>
        <fullName evidence="1">Uncharacterized protein</fullName>
    </submittedName>
</protein>
<dbReference type="EMBL" id="JBHSOW010000017">
    <property type="protein sequence ID" value="MFC5648575.1"/>
    <property type="molecule type" value="Genomic_DNA"/>
</dbReference>
<name>A0ABW0VSL8_9BACL</name>
<keyword evidence="2" id="KW-1185">Reference proteome</keyword>
<proteinExistence type="predicted"/>
<accession>A0ABW0VSL8</accession>
<organism evidence="1 2">
    <name type="scientific">Paenibacillus solisilvae</name>
    <dbReference type="NCBI Taxonomy" id="2486751"/>
    <lineage>
        <taxon>Bacteria</taxon>
        <taxon>Bacillati</taxon>
        <taxon>Bacillota</taxon>
        <taxon>Bacilli</taxon>
        <taxon>Bacillales</taxon>
        <taxon>Paenibacillaceae</taxon>
        <taxon>Paenibacillus</taxon>
    </lineage>
</organism>
<evidence type="ECO:0000313" key="1">
    <source>
        <dbReference type="EMBL" id="MFC5648575.1"/>
    </source>
</evidence>
<comment type="caution">
    <text evidence="1">The sequence shown here is derived from an EMBL/GenBank/DDBJ whole genome shotgun (WGS) entry which is preliminary data.</text>
</comment>
<dbReference type="Proteomes" id="UP001596047">
    <property type="component" value="Unassembled WGS sequence"/>
</dbReference>
<evidence type="ECO:0000313" key="2">
    <source>
        <dbReference type="Proteomes" id="UP001596047"/>
    </source>
</evidence>
<sequence>MINRAGVKAVGDQPSGIVVQTIPKPSGSLYEWTTDTVDFFLPKDVRIRRGAAFYKARLLQPEYYEQDDWSEYDERNRGSEV</sequence>